<sequence>MRMFGTHAHRDRVSACPIEVYAEQLSSAGHGYPLWDPNPSPDCLDDDEIIEVTIGDVGYIRDGSFKRMFNVFAPSTDRINRYGVPEDFVPLTINGKRPVIERKDSYLPPGPVVSQSVRVMSGPNSSSDTTNSPYWFQTKGQAAVLLLTDSAHRETVNHHIAITKYMRQNYEKWQKYAGDLGLDVRDTEILLVRGCVKTKCWTTVTWCDRGNIRDIEHDLSGDGLVAFGELKVLFRADETGAPMKKSGPYDVDSSKMEPNQCVFLNYYKMKRRRFFLGGKKIEAHAGYDDLPDPGPERGSSSVCVDYASSVCARVSHIQSRHSS</sequence>
<name>A0A8K0XTJ9_9AGAR</name>
<dbReference type="AlphaFoldDB" id="A0A8K0XTJ9"/>
<evidence type="ECO:0000313" key="2">
    <source>
        <dbReference type="Proteomes" id="UP000813824"/>
    </source>
</evidence>
<dbReference type="PROSITE" id="PS00018">
    <property type="entry name" value="EF_HAND_1"/>
    <property type="match status" value="1"/>
</dbReference>
<dbReference type="Proteomes" id="UP000813824">
    <property type="component" value="Unassembled WGS sequence"/>
</dbReference>
<reference evidence="1" key="1">
    <citation type="journal article" date="2021" name="New Phytol.">
        <title>Evolutionary innovations through gain and loss of genes in the ectomycorrhizal Boletales.</title>
        <authorList>
            <person name="Wu G."/>
            <person name="Miyauchi S."/>
            <person name="Morin E."/>
            <person name="Kuo A."/>
            <person name="Drula E."/>
            <person name="Varga T."/>
            <person name="Kohler A."/>
            <person name="Feng B."/>
            <person name="Cao Y."/>
            <person name="Lipzen A."/>
            <person name="Daum C."/>
            <person name="Hundley H."/>
            <person name="Pangilinan J."/>
            <person name="Johnson J."/>
            <person name="Barry K."/>
            <person name="LaButti K."/>
            <person name="Ng V."/>
            <person name="Ahrendt S."/>
            <person name="Min B."/>
            <person name="Choi I.G."/>
            <person name="Park H."/>
            <person name="Plett J.M."/>
            <person name="Magnuson J."/>
            <person name="Spatafora J.W."/>
            <person name="Nagy L.G."/>
            <person name="Henrissat B."/>
            <person name="Grigoriev I.V."/>
            <person name="Yang Z.L."/>
            <person name="Xu J."/>
            <person name="Martin F.M."/>
        </authorList>
    </citation>
    <scope>NUCLEOTIDE SEQUENCE</scope>
    <source>
        <strain evidence="1">KKN 215</strain>
    </source>
</reference>
<proteinExistence type="predicted"/>
<protein>
    <submittedName>
        <fullName evidence="1">Uncharacterized protein</fullName>
    </submittedName>
</protein>
<comment type="caution">
    <text evidence="1">The sequence shown here is derived from an EMBL/GenBank/DDBJ whole genome shotgun (WGS) entry which is preliminary data.</text>
</comment>
<dbReference type="EMBL" id="JAEVFJ010000004">
    <property type="protein sequence ID" value="KAH8105449.1"/>
    <property type="molecule type" value="Genomic_DNA"/>
</dbReference>
<organism evidence="1 2">
    <name type="scientific">Cristinia sonorae</name>
    <dbReference type="NCBI Taxonomy" id="1940300"/>
    <lineage>
        <taxon>Eukaryota</taxon>
        <taxon>Fungi</taxon>
        <taxon>Dikarya</taxon>
        <taxon>Basidiomycota</taxon>
        <taxon>Agaricomycotina</taxon>
        <taxon>Agaricomycetes</taxon>
        <taxon>Agaricomycetidae</taxon>
        <taxon>Agaricales</taxon>
        <taxon>Pleurotineae</taxon>
        <taxon>Stephanosporaceae</taxon>
        <taxon>Cristinia</taxon>
    </lineage>
</organism>
<accession>A0A8K0XTJ9</accession>
<gene>
    <name evidence="1" type="ORF">BXZ70DRAFT_527374</name>
</gene>
<dbReference type="OrthoDB" id="2662290at2759"/>
<keyword evidence="2" id="KW-1185">Reference proteome</keyword>
<dbReference type="InterPro" id="IPR018247">
    <property type="entry name" value="EF_Hand_1_Ca_BS"/>
</dbReference>
<evidence type="ECO:0000313" key="1">
    <source>
        <dbReference type="EMBL" id="KAH8105449.1"/>
    </source>
</evidence>